<dbReference type="EMBL" id="KI964557">
    <property type="protein sequence ID" value="EUC36872.1"/>
    <property type="molecule type" value="Genomic_DNA"/>
</dbReference>
<evidence type="ECO:0000313" key="2">
    <source>
        <dbReference type="Proteomes" id="UP000053841"/>
    </source>
</evidence>
<gene>
    <name evidence="1" type="ORF">COCCADRAFT_87138</name>
</gene>
<accession>W6YBK7</accession>
<keyword evidence="2" id="KW-1185">Reference proteome</keyword>
<sequence>MSIESAGVSGNNPSATNGPLHCVSAASAAWERRRYEGRVQCRRPPRPCRVGKSSLCCP</sequence>
<protein>
    <submittedName>
        <fullName evidence="1">Uncharacterized protein</fullName>
    </submittedName>
</protein>
<organism evidence="1 2">
    <name type="scientific">Cochliobolus carbonum (strain 26-R-13)</name>
    <name type="common">Maize leaf spot fungus</name>
    <name type="synonym">Bipolaris zeicola</name>
    <dbReference type="NCBI Taxonomy" id="930089"/>
    <lineage>
        <taxon>Eukaryota</taxon>
        <taxon>Fungi</taxon>
        <taxon>Dikarya</taxon>
        <taxon>Ascomycota</taxon>
        <taxon>Pezizomycotina</taxon>
        <taxon>Dothideomycetes</taxon>
        <taxon>Pleosporomycetidae</taxon>
        <taxon>Pleosporales</taxon>
        <taxon>Pleosporineae</taxon>
        <taxon>Pleosporaceae</taxon>
        <taxon>Bipolaris</taxon>
    </lineage>
</organism>
<dbReference type="Proteomes" id="UP000053841">
    <property type="component" value="Unassembled WGS sequence"/>
</dbReference>
<evidence type="ECO:0000313" key="1">
    <source>
        <dbReference type="EMBL" id="EUC36872.1"/>
    </source>
</evidence>
<dbReference type="GeneID" id="19152306"/>
<name>W6YBK7_COCC2</name>
<reference evidence="1 2" key="1">
    <citation type="journal article" date="2013" name="PLoS Genet.">
        <title>Comparative genome structure, secondary metabolite, and effector coding capacity across Cochliobolus pathogens.</title>
        <authorList>
            <person name="Condon B.J."/>
            <person name="Leng Y."/>
            <person name="Wu D."/>
            <person name="Bushley K.E."/>
            <person name="Ohm R.A."/>
            <person name="Otillar R."/>
            <person name="Martin J."/>
            <person name="Schackwitz W."/>
            <person name="Grimwood J."/>
            <person name="MohdZainudin N."/>
            <person name="Xue C."/>
            <person name="Wang R."/>
            <person name="Manning V.A."/>
            <person name="Dhillon B."/>
            <person name="Tu Z.J."/>
            <person name="Steffenson B.J."/>
            <person name="Salamov A."/>
            <person name="Sun H."/>
            <person name="Lowry S."/>
            <person name="LaButti K."/>
            <person name="Han J."/>
            <person name="Copeland A."/>
            <person name="Lindquist E."/>
            <person name="Barry K."/>
            <person name="Schmutz J."/>
            <person name="Baker S.E."/>
            <person name="Ciuffetti L.M."/>
            <person name="Grigoriev I.V."/>
            <person name="Zhong S."/>
            <person name="Turgeon B.G."/>
        </authorList>
    </citation>
    <scope>NUCLEOTIDE SEQUENCE [LARGE SCALE GENOMIC DNA]</scope>
    <source>
        <strain evidence="1 2">26-R-13</strain>
    </source>
</reference>
<dbReference type="KEGG" id="bze:COCCADRAFT_87138"/>
<proteinExistence type="predicted"/>
<dbReference type="AlphaFoldDB" id="W6YBK7"/>
<dbReference type="HOGENOM" id="CLU_2978798_0_0_1"/>
<dbReference type="RefSeq" id="XP_007708884.1">
    <property type="nucleotide sequence ID" value="XM_007710694.1"/>
</dbReference>